<keyword evidence="8 9" id="KW-0739">Sodium transport</keyword>
<evidence type="ECO:0000256" key="6">
    <source>
        <dbReference type="ARBA" id="ARBA00023065"/>
    </source>
</evidence>
<evidence type="ECO:0000256" key="10">
    <source>
        <dbReference type="SAM" id="Phobius"/>
    </source>
</evidence>
<protein>
    <recommendedName>
        <fullName evidence="9">Sodium/hydrogen exchanger</fullName>
    </recommendedName>
</protein>
<evidence type="ECO:0000256" key="1">
    <source>
        <dbReference type="ARBA" id="ARBA00004141"/>
    </source>
</evidence>
<dbReference type="PRINTS" id="PR01084">
    <property type="entry name" value="NAHEXCHNGR"/>
</dbReference>
<feature type="domain" description="Cation/H+ exchanger transmembrane" evidence="11">
    <location>
        <begin position="47"/>
        <end position="454"/>
    </location>
</feature>
<dbReference type="GO" id="GO:0015385">
    <property type="term" value="F:sodium:proton antiporter activity"/>
    <property type="evidence" value="ECO:0007669"/>
    <property type="project" value="InterPro"/>
</dbReference>
<dbReference type="Proteomes" id="UP000241890">
    <property type="component" value="Unassembled WGS sequence"/>
</dbReference>
<keyword evidence="6 9" id="KW-0406">Ion transport</keyword>
<accession>A0A2R5G7Y9</accession>
<proteinExistence type="inferred from homology"/>
<comment type="subcellular location">
    <subcellularLocation>
        <location evidence="1">Membrane</location>
        <topology evidence="1">Multi-pass membrane protein</topology>
    </subcellularLocation>
</comment>
<dbReference type="Pfam" id="PF00999">
    <property type="entry name" value="Na_H_Exchanger"/>
    <property type="match status" value="1"/>
</dbReference>
<sequence length="597" mass="64286">MATDVMAAAAMRAGAGNVSVVEVEEEQEEVEFLVLVVFMATLLVSQLLLYLSRKLNQSLVPEAGLLLLLGMAIGAIIRASEHGGILTAVGKLTEFDENLFFIVLLPPIIFDSGFTVRRDMFIGNFFVILALAVAGTIISTFVVGICMYATSSSAAGSMYQTTWIESLVFGAIISATDPVTVISVFQSIGVKPALHILVFGESVLNDAVAIVLYRTLVLFEDKALDEDATAPVLSAVAEFAINLFGSAFLGIAIGIGSAILFKWLRLWEVELRELECTVAVTVPYLSYTLAQGVNISGIVSMLFTAIFMASFTRHNLSTEAAKFVAEIFHLLAHMAETFVFIYLGMAVFTGDGTWNTGSIIYGFVAVLACLVARFAAIIPLCTIGNIFRPRSQRISCAEMFMVWFSGLRGGMAFALAASSSNTLSRESTGQVFEAATTIIVFMTVFLFGGSVKMLSNRLDLVDRSAPSPIPSPYADEHQLINQASPSFPKVDSFTANNGTTREGGDLAEVELADLSATTSSSTAASSGEAAQNPFAEAARVSASQDESTGIASRWERFENRFLRPVLIRQSDSDNQRSNTVRDISELEIDAHEDLAHI</sequence>
<feature type="transmembrane region" description="Helical" evidence="10">
    <location>
        <begin position="284"/>
        <end position="311"/>
    </location>
</feature>
<evidence type="ECO:0000256" key="7">
    <source>
        <dbReference type="ARBA" id="ARBA00023136"/>
    </source>
</evidence>
<keyword evidence="3 9" id="KW-0812">Transmembrane</keyword>
<dbReference type="GO" id="GO:0005886">
    <property type="term" value="C:plasma membrane"/>
    <property type="evidence" value="ECO:0007669"/>
    <property type="project" value="TreeGrafter"/>
</dbReference>
<dbReference type="InParanoid" id="A0A2R5G7Y9"/>
<evidence type="ECO:0000256" key="9">
    <source>
        <dbReference type="RuleBase" id="RU003722"/>
    </source>
</evidence>
<keyword evidence="7 10" id="KW-0472">Membrane</keyword>
<evidence type="ECO:0000256" key="5">
    <source>
        <dbReference type="ARBA" id="ARBA00023053"/>
    </source>
</evidence>
<evidence type="ECO:0000259" key="11">
    <source>
        <dbReference type="Pfam" id="PF00999"/>
    </source>
</evidence>
<evidence type="ECO:0000313" key="13">
    <source>
        <dbReference type="Proteomes" id="UP000241890"/>
    </source>
</evidence>
<feature type="transmembrane region" description="Helical" evidence="10">
    <location>
        <begin position="99"/>
        <end position="116"/>
    </location>
</feature>
<evidence type="ECO:0000256" key="3">
    <source>
        <dbReference type="ARBA" id="ARBA00022692"/>
    </source>
</evidence>
<feature type="transmembrane region" description="Helical" evidence="10">
    <location>
        <begin position="125"/>
        <end position="150"/>
    </location>
</feature>
<keyword evidence="9" id="KW-0050">Antiport</keyword>
<feature type="transmembrane region" description="Helical" evidence="10">
    <location>
        <begin position="32"/>
        <end position="51"/>
    </location>
</feature>
<dbReference type="InterPro" id="IPR004709">
    <property type="entry name" value="NaH_exchanger"/>
</dbReference>
<keyword evidence="2 9" id="KW-0813">Transport</keyword>
<evidence type="ECO:0000313" key="12">
    <source>
        <dbReference type="EMBL" id="GBG23814.1"/>
    </source>
</evidence>
<evidence type="ECO:0000256" key="8">
    <source>
        <dbReference type="ARBA" id="ARBA00023201"/>
    </source>
</evidence>
<comment type="caution">
    <text evidence="12">The sequence shown here is derived from an EMBL/GenBank/DDBJ whole genome shotgun (WGS) entry which is preliminary data.</text>
</comment>
<feature type="transmembrane region" description="Helical" evidence="10">
    <location>
        <begin position="243"/>
        <end position="264"/>
    </location>
</feature>
<keyword evidence="4 10" id="KW-1133">Transmembrane helix</keyword>
<feature type="transmembrane region" description="Helical" evidence="10">
    <location>
        <begin position="399"/>
        <end position="418"/>
    </location>
</feature>
<organism evidence="12 13">
    <name type="scientific">Hondaea fermentalgiana</name>
    <dbReference type="NCBI Taxonomy" id="2315210"/>
    <lineage>
        <taxon>Eukaryota</taxon>
        <taxon>Sar</taxon>
        <taxon>Stramenopiles</taxon>
        <taxon>Bigyra</taxon>
        <taxon>Labyrinthulomycetes</taxon>
        <taxon>Thraustochytrida</taxon>
        <taxon>Thraustochytriidae</taxon>
        <taxon>Hondaea</taxon>
    </lineage>
</organism>
<dbReference type="GO" id="GO:0051453">
    <property type="term" value="P:regulation of intracellular pH"/>
    <property type="evidence" value="ECO:0007669"/>
    <property type="project" value="TreeGrafter"/>
</dbReference>
<reference evidence="12 13" key="1">
    <citation type="submission" date="2017-12" db="EMBL/GenBank/DDBJ databases">
        <title>Sequencing, de novo assembly and annotation of complete genome of a new Thraustochytrid species, strain FCC1311.</title>
        <authorList>
            <person name="Sedici K."/>
            <person name="Godart F."/>
            <person name="Aiese Cigliano R."/>
            <person name="Sanseverino W."/>
            <person name="Barakat M."/>
            <person name="Ortet P."/>
            <person name="Marechal E."/>
            <person name="Cagnac O."/>
            <person name="Amato A."/>
        </authorList>
    </citation>
    <scope>NUCLEOTIDE SEQUENCE [LARGE SCALE GENOMIC DNA]</scope>
</reference>
<dbReference type="NCBIfam" id="TIGR00840">
    <property type="entry name" value="b_cpa1"/>
    <property type="match status" value="1"/>
</dbReference>
<dbReference type="PANTHER" id="PTHR10110">
    <property type="entry name" value="SODIUM/HYDROGEN EXCHANGER"/>
    <property type="match status" value="1"/>
</dbReference>
<evidence type="ECO:0000256" key="4">
    <source>
        <dbReference type="ARBA" id="ARBA00022989"/>
    </source>
</evidence>
<dbReference type="PANTHER" id="PTHR10110:SF187">
    <property type="entry name" value="SODIUM_HYDROGEN EXCHANGER"/>
    <property type="match status" value="1"/>
</dbReference>
<evidence type="ECO:0000256" key="2">
    <source>
        <dbReference type="ARBA" id="ARBA00022448"/>
    </source>
</evidence>
<dbReference type="InterPro" id="IPR006153">
    <property type="entry name" value="Cation/H_exchanger_TM"/>
</dbReference>
<comment type="similarity">
    <text evidence="9">Belongs to the monovalent cation:proton antiporter 1 (CPA1) transporter (TC 2.A.36) family.</text>
</comment>
<keyword evidence="13" id="KW-1185">Reference proteome</keyword>
<feature type="transmembrane region" description="Helical" evidence="10">
    <location>
        <begin position="63"/>
        <end position="79"/>
    </location>
</feature>
<name>A0A2R5G7Y9_9STRA</name>
<dbReference type="GO" id="GO:0098719">
    <property type="term" value="P:sodium ion import across plasma membrane"/>
    <property type="evidence" value="ECO:0007669"/>
    <property type="project" value="TreeGrafter"/>
</dbReference>
<keyword evidence="5" id="KW-0915">Sodium</keyword>
<dbReference type="Gene3D" id="6.10.140.1330">
    <property type="match status" value="1"/>
</dbReference>
<feature type="transmembrane region" description="Helical" evidence="10">
    <location>
        <begin position="162"/>
        <end position="185"/>
    </location>
</feature>
<feature type="transmembrane region" description="Helical" evidence="10">
    <location>
        <begin position="430"/>
        <end position="448"/>
    </location>
</feature>
<feature type="transmembrane region" description="Helical" evidence="10">
    <location>
        <begin position="360"/>
        <end position="387"/>
    </location>
</feature>
<dbReference type="EMBL" id="BEYU01000001">
    <property type="protein sequence ID" value="GBG23814.1"/>
    <property type="molecule type" value="Genomic_DNA"/>
</dbReference>
<dbReference type="GO" id="GO:0015386">
    <property type="term" value="F:potassium:proton antiporter activity"/>
    <property type="evidence" value="ECO:0007669"/>
    <property type="project" value="TreeGrafter"/>
</dbReference>
<gene>
    <name evidence="12" type="ORF">FCC1311_000342</name>
</gene>
<dbReference type="GO" id="GO:0005768">
    <property type="term" value="C:endosome"/>
    <property type="evidence" value="ECO:0007669"/>
    <property type="project" value="TreeGrafter"/>
</dbReference>
<dbReference type="OrthoDB" id="196264at2759"/>
<dbReference type="AlphaFoldDB" id="A0A2R5G7Y9"/>
<feature type="transmembrane region" description="Helical" evidence="10">
    <location>
        <begin position="323"/>
        <end position="348"/>
    </location>
</feature>
<dbReference type="InterPro" id="IPR018422">
    <property type="entry name" value="Cation/H_exchanger_CPA1"/>
</dbReference>